<proteinExistence type="predicted"/>
<dbReference type="Proteomes" id="UP001059596">
    <property type="component" value="Unassembled WGS sequence"/>
</dbReference>
<evidence type="ECO:0000313" key="1">
    <source>
        <dbReference type="EMBL" id="KAI8037964.1"/>
    </source>
</evidence>
<evidence type="ECO:0000313" key="2">
    <source>
        <dbReference type="Proteomes" id="UP001059596"/>
    </source>
</evidence>
<sequence>MEHRVELLLQPEEEHKLAQRSEHKADHKSENDEPHLTLQLKKHYETEAEVLGLLVDLETRYRQYYDLYQCEMQAQKILIERIWLLTQRYLILISSEQSCRYPEVYTLSTEEAIVNEYEEKLEVVRASNNTLKNSLLEVNQHCKKFYAAYERLDKSRETPFLMGDSHHRSIKYHKIMAVDIFNYLYALVLKLKCYMHQLDPVNLESVEEYRELLQNESLMEEFDEYLKVHFVYCQCLQPSPTCPILKLKCSHQNLVNLKYVSRM</sequence>
<dbReference type="EMBL" id="JAMKOV010000009">
    <property type="protein sequence ID" value="KAI8037964.1"/>
    <property type="molecule type" value="Genomic_DNA"/>
</dbReference>
<comment type="caution">
    <text evidence="1">The sequence shown here is derived from an EMBL/GenBank/DDBJ whole genome shotgun (WGS) entry which is preliminary data.</text>
</comment>
<reference evidence="1" key="1">
    <citation type="journal article" date="2023" name="Genome Biol. Evol.">
        <title>Long-read-based Genome Assembly of Drosophila gunungcola Reveals Fewer Chemosensory Genes in Flower-breeding Species.</title>
        <authorList>
            <person name="Negi A."/>
            <person name="Liao B.Y."/>
            <person name="Yeh S.D."/>
        </authorList>
    </citation>
    <scope>NUCLEOTIDE SEQUENCE</scope>
    <source>
        <strain evidence="1">Sukarami</strain>
    </source>
</reference>
<name>A0A9P9YK15_9MUSC</name>
<organism evidence="1 2">
    <name type="scientific">Drosophila gunungcola</name>
    <name type="common">fruit fly</name>
    <dbReference type="NCBI Taxonomy" id="103775"/>
    <lineage>
        <taxon>Eukaryota</taxon>
        <taxon>Metazoa</taxon>
        <taxon>Ecdysozoa</taxon>
        <taxon>Arthropoda</taxon>
        <taxon>Hexapoda</taxon>
        <taxon>Insecta</taxon>
        <taxon>Pterygota</taxon>
        <taxon>Neoptera</taxon>
        <taxon>Endopterygota</taxon>
        <taxon>Diptera</taxon>
        <taxon>Brachycera</taxon>
        <taxon>Muscomorpha</taxon>
        <taxon>Ephydroidea</taxon>
        <taxon>Drosophilidae</taxon>
        <taxon>Drosophila</taxon>
        <taxon>Sophophora</taxon>
    </lineage>
</organism>
<keyword evidence="2" id="KW-1185">Reference proteome</keyword>
<accession>A0A9P9YK15</accession>
<protein>
    <submittedName>
        <fullName evidence="1">Uncharacterized protein</fullName>
    </submittedName>
</protein>
<gene>
    <name evidence="1" type="ORF">M5D96_009005</name>
</gene>
<dbReference type="AlphaFoldDB" id="A0A9P9YK15"/>
<dbReference type="OrthoDB" id="8056520at2759"/>